<dbReference type="Pfam" id="PF13385">
    <property type="entry name" value="Laminin_G_3"/>
    <property type="match status" value="1"/>
</dbReference>
<evidence type="ECO:0000313" key="6">
    <source>
        <dbReference type="EMBL" id="AQT68472.1"/>
    </source>
</evidence>
<evidence type="ECO:0000256" key="4">
    <source>
        <dbReference type="SAM" id="SignalP"/>
    </source>
</evidence>
<feature type="domain" description="Carbohydrate-binding module family 96" evidence="5">
    <location>
        <begin position="34"/>
        <end position="208"/>
    </location>
</feature>
<reference evidence="7" key="1">
    <citation type="submission" date="2017-02" db="EMBL/GenBank/DDBJ databases">
        <title>Comparative genomics and description of representatives of a novel lineage of planctomycetes thriving in anoxic sediments.</title>
        <authorList>
            <person name="Spring S."/>
            <person name="Bunk B."/>
            <person name="Sproer C."/>
        </authorList>
    </citation>
    <scope>NUCLEOTIDE SEQUENCE [LARGE SCALE GENOMIC DNA]</scope>
    <source>
        <strain evidence="7">ST-NAGAB-D1</strain>
    </source>
</reference>
<protein>
    <recommendedName>
        <fullName evidence="5">Carbohydrate-binding module family 96 domain-containing protein</fullName>
    </recommendedName>
</protein>
<dbReference type="PROSITE" id="PS51257">
    <property type="entry name" value="PROKAR_LIPOPROTEIN"/>
    <property type="match status" value="1"/>
</dbReference>
<dbReference type="InterPro" id="IPR055372">
    <property type="entry name" value="CBM96"/>
</dbReference>
<dbReference type="Gene3D" id="2.60.120.200">
    <property type="match status" value="1"/>
</dbReference>
<proteinExistence type="predicted"/>
<name>A0A1U9NKK7_9BACT</name>
<evidence type="ECO:0000259" key="5">
    <source>
        <dbReference type="Pfam" id="PF24517"/>
    </source>
</evidence>
<organism evidence="6 7">
    <name type="scientific">Anaerohalosphaera lusitana</name>
    <dbReference type="NCBI Taxonomy" id="1936003"/>
    <lineage>
        <taxon>Bacteria</taxon>
        <taxon>Pseudomonadati</taxon>
        <taxon>Planctomycetota</taxon>
        <taxon>Phycisphaerae</taxon>
        <taxon>Sedimentisphaerales</taxon>
        <taxon>Anaerohalosphaeraceae</taxon>
        <taxon>Anaerohalosphaera</taxon>
    </lineage>
</organism>
<evidence type="ECO:0000256" key="2">
    <source>
        <dbReference type="ARBA" id="ARBA00022525"/>
    </source>
</evidence>
<evidence type="ECO:0000256" key="1">
    <source>
        <dbReference type="ARBA" id="ARBA00004613"/>
    </source>
</evidence>
<feature type="chain" id="PRO_5013182905" description="Carbohydrate-binding module family 96 domain-containing protein" evidence="4">
    <location>
        <begin position="25"/>
        <end position="574"/>
    </location>
</feature>
<dbReference type="Proteomes" id="UP000189674">
    <property type="component" value="Chromosome"/>
</dbReference>
<dbReference type="AlphaFoldDB" id="A0A1U9NKK7"/>
<accession>A0A1U9NKK7</accession>
<keyword evidence="3 4" id="KW-0732">Signal</keyword>
<dbReference type="KEGG" id="alus:STSP2_01636"/>
<evidence type="ECO:0000256" key="3">
    <source>
        <dbReference type="ARBA" id="ARBA00022729"/>
    </source>
</evidence>
<keyword evidence="2" id="KW-0964">Secreted</keyword>
<dbReference type="EMBL" id="CP019791">
    <property type="protein sequence ID" value="AQT68472.1"/>
    <property type="molecule type" value="Genomic_DNA"/>
</dbReference>
<dbReference type="SUPFAM" id="SSF49899">
    <property type="entry name" value="Concanavalin A-like lectins/glucanases"/>
    <property type="match status" value="1"/>
</dbReference>
<feature type="signal peptide" evidence="4">
    <location>
        <begin position="1"/>
        <end position="24"/>
    </location>
</feature>
<dbReference type="InterPro" id="IPR013320">
    <property type="entry name" value="ConA-like_dom_sf"/>
</dbReference>
<comment type="subcellular location">
    <subcellularLocation>
        <location evidence="1">Secreted</location>
    </subcellularLocation>
</comment>
<dbReference type="STRING" id="1936003.STSP2_01636"/>
<sequence length="574" mass="62158" precursor="true">MKAKRKFYKGCFALLAVLACMQLAAGIAVGGVVETDADTYCEGDGDNHGDKGFITVKRSTAGAGSAWTRTGWMHFDLSGEGICSTASLTVTVDAADVGSGTLTIWGIKDGQPGDEYGTDWEEMTITGDNAPQTPDFAEDAHTTKLGEYSWTSTPAVGEQIVFSTEALANFLNADTNDEVTILIVRNPNNANLNIESRESGEGTPTLELSLEPVAWGYSPANDSFDVPVDTTLTWQTGRDLTDPTQPNADVDYHNVYVGPASEPNGLLDVIPVQVDNDGSGTGSYTVTGLDYATEYVWRVDEVMNDSTVWEGPTSSFTTEVPPQLLAHYTFDGTVADSSGNGFDGTYTDTANDPNYVAGLDNLGQAIELWAAGPYIEVPTTAFDNMGPREISIAFWYYGDSTQPLGDHAFEGRANGNRVMSVHLPWSNGNAYWDAGNSSGTPDRIYKTMDASEYKEQWNHAVFIKDVTAGTMSIWLNGQKWHEGTGLTKALEAPDMFWIGSGDSTTYTGYMDDFRIYNYALTDLEIATLYTTGSGESICFESNPMDFDGDCIVEIDDLVEFMSGWLECGLAPDCQ</sequence>
<dbReference type="GO" id="GO:0005576">
    <property type="term" value="C:extracellular region"/>
    <property type="evidence" value="ECO:0007669"/>
    <property type="project" value="UniProtKB-SubCell"/>
</dbReference>
<dbReference type="Pfam" id="PF24517">
    <property type="entry name" value="CBM96"/>
    <property type="match status" value="1"/>
</dbReference>
<evidence type="ECO:0000313" key="7">
    <source>
        <dbReference type="Proteomes" id="UP000189674"/>
    </source>
</evidence>
<gene>
    <name evidence="6" type="ORF">STSP2_01636</name>
</gene>
<keyword evidence="7" id="KW-1185">Reference proteome</keyword>